<proteinExistence type="predicted"/>
<feature type="transmembrane region" description="Helical" evidence="1">
    <location>
        <begin position="82"/>
        <end position="100"/>
    </location>
</feature>
<keyword evidence="1" id="KW-0472">Membrane</keyword>
<feature type="transmembrane region" description="Helical" evidence="1">
    <location>
        <begin position="56"/>
        <end position="76"/>
    </location>
</feature>
<dbReference type="RefSeq" id="WP_111628125.1">
    <property type="nucleotide sequence ID" value="NZ_QLMC01000002.1"/>
</dbReference>
<keyword evidence="1" id="KW-1133">Transmembrane helix</keyword>
<keyword evidence="3" id="KW-1185">Reference proteome</keyword>
<organism evidence="2 3">
    <name type="scientific">Larkinella arboricola</name>
    <dbReference type="NCBI Taxonomy" id="643671"/>
    <lineage>
        <taxon>Bacteria</taxon>
        <taxon>Pseudomonadati</taxon>
        <taxon>Bacteroidota</taxon>
        <taxon>Cytophagia</taxon>
        <taxon>Cytophagales</taxon>
        <taxon>Spirosomataceae</taxon>
        <taxon>Larkinella</taxon>
    </lineage>
</organism>
<reference evidence="2 3" key="1">
    <citation type="submission" date="2018-06" db="EMBL/GenBank/DDBJ databases">
        <title>Genomic Encyclopedia of Archaeal and Bacterial Type Strains, Phase II (KMG-II): from individual species to whole genera.</title>
        <authorList>
            <person name="Goeker M."/>
        </authorList>
    </citation>
    <scope>NUCLEOTIDE SEQUENCE [LARGE SCALE GENOMIC DNA]</scope>
    <source>
        <strain evidence="2 3">DSM 21851</strain>
    </source>
</reference>
<feature type="transmembrane region" description="Helical" evidence="1">
    <location>
        <begin position="12"/>
        <end position="35"/>
    </location>
</feature>
<evidence type="ECO:0000256" key="1">
    <source>
        <dbReference type="SAM" id="Phobius"/>
    </source>
</evidence>
<dbReference type="AlphaFoldDB" id="A0A327X1W9"/>
<accession>A0A327X1W9</accession>
<evidence type="ECO:0000313" key="2">
    <source>
        <dbReference type="EMBL" id="RAK00378.1"/>
    </source>
</evidence>
<dbReference type="OrthoDB" id="4732370at2"/>
<dbReference type="Proteomes" id="UP000248790">
    <property type="component" value="Unassembled WGS sequence"/>
</dbReference>
<sequence>MARGSFPRNNNQFAFLILQLGLGVDLAMHGLVRIPKLTKFADKMVGDFSATILPDFLVRGFGLTLPFVELIIGILLFLGGRFLIWGGLAGGLTMAALIFGSALREEWGAVSIQLIHVLAFYFLLREAENRL</sequence>
<gene>
    <name evidence="2" type="ORF">LX87_02080</name>
</gene>
<keyword evidence="1" id="KW-0812">Transmembrane</keyword>
<evidence type="ECO:0000313" key="3">
    <source>
        <dbReference type="Proteomes" id="UP000248790"/>
    </source>
</evidence>
<feature type="transmembrane region" description="Helical" evidence="1">
    <location>
        <begin position="107"/>
        <end position="124"/>
    </location>
</feature>
<comment type="caution">
    <text evidence="2">The sequence shown here is derived from an EMBL/GenBank/DDBJ whole genome shotgun (WGS) entry which is preliminary data.</text>
</comment>
<protein>
    <submittedName>
        <fullName evidence="2">Thiosulfate dehydrogenase [quinone] large subunit</fullName>
    </submittedName>
</protein>
<dbReference type="EMBL" id="QLMC01000002">
    <property type="protein sequence ID" value="RAK00378.1"/>
    <property type="molecule type" value="Genomic_DNA"/>
</dbReference>
<name>A0A327X1W9_LARAB</name>